<comment type="caution">
    <text evidence="2">The sequence shown here is derived from an EMBL/GenBank/DDBJ whole genome shotgun (WGS) entry which is preliminary data.</text>
</comment>
<dbReference type="AlphaFoldDB" id="A0A0A6RYB4"/>
<evidence type="ECO:0000313" key="3">
    <source>
        <dbReference type="Proteomes" id="UP000030428"/>
    </source>
</evidence>
<name>A0A0A6RYB4_9GAMM</name>
<protein>
    <recommendedName>
        <fullName evidence="4">Helix-turn-helix domain-containing protein</fullName>
    </recommendedName>
</protein>
<reference evidence="2 3" key="1">
    <citation type="journal article" date="2016" name="Front. Microbiol.">
        <title>Single-Cell (Meta-)Genomics of a Dimorphic Candidatus Thiomargarita nelsonii Reveals Genomic Plasticity.</title>
        <authorList>
            <person name="Flood B.E."/>
            <person name="Fliss P."/>
            <person name="Jones D.S."/>
            <person name="Dick G.J."/>
            <person name="Jain S."/>
            <person name="Kaster A.K."/>
            <person name="Winkel M."/>
            <person name="Mussmann M."/>
            <person name="Bailey J."/>
        </authorList>
    </citation>
    <scope>NUCLEOTIDE SEQUENCE [LARGE SCALE GENOMIC DNA]</scope>
    <source>
        <strain evidence="2">Hydrate Ridge</strain>
    </source>
</reference>
<evidence type="ECO:0000313" key="2">
    <source>
        <dbReference type="EMBL" id="KHD08871.1"/>
    </source>
</evidence>
<evidence type="ECO:0000256" key="1">
    <source>
        <dbReference type="SAM" id="MobiDB-lite"/>
    </source>
</evidence>
<dbReference type="EMBL" id="JSZA02000073">
    <property type="protein sequence ID" value="KHD08871.1"/>
    <property type="molecule type" value="Genomic_DNA"/>
</dbReference>
<proteinExistence type="predicted"/>
<gene>
    <name evidence="2" type="ORF">PN36_18500</name>
</gene>
<evidence type="ECO:0008006" key="4">
    <source>
        <dbReference type="Google" id="ProtNLM"/>
    </source>
</evidence>
<accession>A0A0A6RYB4</accession>
<keyword evidence="3" id="KW-1185">Reference proteome</keyword>
<sequence length="134" mass="15368">MERLSIREASERFGLSRARLYQLLEKGAVVGHRSMMRGRSAESWIDGNSLSLHIENRLEKQRQNGRKQGRGGGRPLVEQKGDYLPARVAAHKTNYTRQYINQLVREGIVVAKKHGGSTLIYYPSLLNYMQRKNN</sequence>
<organism evidence="2 3">
    <name type="scientific">Candidatus Thiomargarita nelsonii</name>
    <dbReference type="NCBI Taxonomy" id="1003181"/>
    <lineage>
        <taxon>Bacteria</taxon>
        <taxon>Pseudomonadati</taxon>
        <taxon>Pseudomonadota</taxon>
        <taxon>Gammaproteobacteria</taxon>
        <taxon>Thiotrichales</taxon>
        <taxon>Thiotrichaceae</taxon>
        <taxon>Thiomargarita</taxon>
    </lineage>
</organism>
<feature type="region of interest" description="Disordered" evidence="1">
    <location>
        <begin position="60"/>
        <end position="79"/>
    </location>
</feature>
<dbReference type="Proteomes" id="UP000030428">
    <property type="component" value="Unassembled WGS sequence"/>
</dbReference>